<dbReference type="EMBL" id="BK015394">
    <property type="protein sequence ID" value="DAE04819.1"/>
    <property type="molecule type" value="Genomic_DNA"/>
</dbReference>
<organism evidence="1">
    <name type="scientific">Siphoviridae sp. ctorp6</name>
    <dbReference type="NCBI Taxonomy" id="2825673"/>
    <lineage>
        <taxon>Viruses</taxon>
        <taxon>Duplodnaviria</taxon>
        <taxon>Heunggongvirae</taxon>
        <taxon>Uroviricota</taxon>
        <taxon>Caudoviricetes</taxon>
    </lineage>
</organism>
<evidence type="ECO:0000313" key="1">
    <source>
        <dbReference type="EMBL" id="DAE04819.1"/>
    </source>
</evidence>
<accession>A0A8S5PEE2</accession>
<proteinExistence type="predicted"/>
<sequence>MGEHMQSPCNWFEEGGDIYAPIKRDTADSYYELDYIKIHYKGKDYRINPVHIQIVVE</sequence>
<name>A0A8S5PEE2_9CAUD</name>
<reference evidence="1" key="1">
    <citation type="journal article" date="2021" name="Proc. Natl. Acad. Sci. U.S.A.">
        <title>A Catalog of Tens of Thousands of Viruses from Human Metagenomes Reveals Hidden Associations with Chronic Diseases.</title>
        <authorList>
            <person name="Tisza M.J."/>
            <person name="Buck C.B."/>
        </authorList>
    </citation>
    <scope>NUCLEOTIDE SEQUENCE</scope>
    <source>
        <strain evidence="1">Ctorp6</strain>
    </source>
</reference>
<protein>
    <submittedName>
        <fullName evidence="1">Uncharacterized protein</fullName>
    </submittedName>
</protein>